<evidence type="ECO:0000259" key="2">
    <source>
        <dbReference type="Pfam" id="PF17251"/>
    </source>
</evidence>
<dbReference type="EMBL" id="FNRL01000020">
    <property type="protein sequence ID" value="SEA87693.1"/>
    <property type="molecule type" value="Genomic_DNA"/>
</dbReference>
<dbReference type="Gene3D" id="2.40.128.90">
    <property type="entry name" value="OMPT-like"/>
    <property type="match status" value="1"/>
</dbReference>
<keyword evidence="1" id="KW-0732">Signal</keyword>
<dbReference type="InterPro" id="IPR035163">
    <property type="entry name" value="Pom"/>
</dbReference>
<name>A0A1H4ERJ6_9BACT</name>
<sequence length="308" mass="34150">MEIIPRLGKLITACCVCCGCFTSAAAQQAAALEPLLRAEVGAAGTTANLSWSVAGNSAGTSPNIMSELQWHNLLGAGMYSRLTFQPLRRWYATLGFAGMGYAGGHATDNDYQEDNRQYPSYAGRFSANKGYFRDFNSTIGFVLHASPQLKWLIQSGYTNQQQLNYLLPADQFTPSDLRSTYASKWKGLIMKTTAEWLVSGNTSLVAGMAYSQLWYHAEADWNLIPSFRHPLSFMHAAKGYAVHPTIEAKMRMFGKAYLNLELAYDYRVTGYGAEHLYLHNGDVAVTRLNNVRSSCWTLHAGLPFTLIH</sequence>
<reference evidence="4" key="1">
    <citation type="submission" date="2016-10" db="EMBL/GenBank/DDBJ databases">
        <authorList>
            <person name="Varghese N."/>
            <person name="Submissions S."/>
        </authorList>
    </citation>
    <scope>NUCLEOTIDE SEQUENCE [LARGE SCALE GENOMIC DNA]</scope>
    <source>
        <strain evidence="4">DSM 23920</strain>
    </source>
</reference>
<evidence type="ECO:0000256" key="1">
    <source>
        <dbReference type="SAM" id="SignalP"/>
    </source>
</evidence>
<dbReference type="AlphaFoldDB" id="A0A1H4ERJ6"/>
<proteinExistence type="predicted"/>
<dbReference type="Pfam" id="PF17251">
    <property type="entry name" value="Pom"/>
    <property type="match status" value="1"/>
</dbReference>
<organism evidence="3 4">
    <name type="scientific">Chitinophaga terrae</name>
    <name type="common">ex Kim and Jung 2007</name>
    <dbReference type="NCBI Taxonomy" id="408074"/>
    <lineage>
        <taxon>Bacteria</taxon>
        <taxon>Pseudomonadati</taxon>
        <taxon>Bacteroidota</taxon>
        <taxon>Chitinophagia</taxon>
        <taxon>Chitinophagales</taxon>
        <taxon>Chitinophagaceae</taxon>
        <taxon>Chitinophaga</taxon>
    </lineage>
</organism>
<dbReference type="RefSeq" id="WP_139170287.1">
    <property type="nucleotide sequence ID" value="NZ_BKAT01000033.1"/>
</dbReference>
<accession>A0A1H4ERJ6</accession>
<feature type="domain" description="Protochlamydia outer membrane protein" evidence="2">
    <location>
        <begin position="48"/>
        <end position="290"/>
    </location>
</feature>
<dbReference type="InterPro" id="IPR053724">
    <property type="entry name" value="OMP_A26_sf"/>
</dbReference>
<gene>
    <name evidence="3" type="ORF">SAMN05660909_03894</name>
</gene>
<evidence type="ECO:0000313" key="4">
    <source>
        <dbReference type="Proteomes" id="UP000199656"/>
    </source>
</evidence>
<dbReference type="STRING" id="408074.SAMN05660909_03894"/>
<evidence type="ECO:0000313" key="3">
    <source>
        <dbReference type="EMBL" id="SEA87693.1"/>
    </source>
</evidence>
<dbReference type="OrthoDB" id="5566985at2"/>
<feature type="chain" id="PRO_5011627761" description="Protochlamydia outer membrane protein domain-containing protein" evidence="1">
    <location>
        <begin position="26"/>
        <end position="308"/>
    </location>
</feature>
<dbReference type="Proteomes" id="UP000199656">
    <property type="component" value="Unassembled WGS sequence"/>
</dbReference>
<protein>
    <recommendedName>
        <fullName evidence="2">Protochlamydia outer membrane protein domain-containing protein</fullName>
    </recommendedName>
</protein>
<keyword evidence="4" id="KW-1185">Reference proteome</keyword>
<feature type="signal peptide" evidence="1">
    <location>
        <begin position="1"/>
        <end position="25"/>
    </location>
</feature>